<dbReference type="Pfam" id="PF00173">
    <property type="entry name" value="Cyt-b5"/>
    <property type="match status" value="1"/>
</dbReference>
<keyword evidence="2" id="KW-0479">Metal-binding</keyword>
<keyword evidence="8" id="KW-1185">Reference proteome</keyword>
<accession>A0A8K1CQT0</accession>
<dbReference type="PROSITE" id="PS50255">
    <property type="entry name" value="CYTOCHROME_B5_2"/>
    <property type="match status" value="1"/>
</dbReference>
<evidence type="ECO:0000313" key="8">
    <source>
        <dbReference type="Proteomes" id="UP000794436"/>
    </source>
</evidence>
<feature type="compositionally biased region" description="Basic and acidic residues" evidence="5">
    <location>
        <begin position="86"/>
        <end position="96"/>
    </location>
</feature>
<dbReference type="PANTHER" id="PTHR19359:SF146">
    <property type="entry name" value="B5, PUTATIVE-RELATED"/>
    <property type="match status" value="1"/>
</dbReference>
<comment type="caution">
    <text evidence="7">The sequence shown here is derived from an EMBL/GenBank/DDBJ whole genome shotgun (WGS) entry which is preliminary data.</text>
</comment>
<dbReference type="InterPro" id="IPR050668">
    <property type="entry name" value="Cytochrome_b5"/>
</dbReference>
<feature type="region of interest" description="Disordered" evidence="5">
    <location>
        <begin position="85"/>
        <end position="127"/>
    </location>
</feature>
<dbReference type="GO" id="GO:0046872">
    <property type="term" value="F:metal ion binding"/>
    <property type="evidence" value="ECO:0007669"/>
    <property type="project" value="UniProtKB-KW"/>
</dbReference>
<feature type="region of interest" description="Disordered" evidence="5">
    <location>
        <begin position="194"/>
        <end position="217"/>
    </location>
</feature>
<dbReference type="Proteomes" id="UP000794436">
    <property type="component" value="Unassembled WGS sequence"/>
</dbReference>
<keyword evidence="1" id="KW-0349">Heme</keyword>
<dbReference type="OrthoDB" id="260519at2759"/>
<proteinExistence type="inferred from homology"/>
<comment type="similarity">
    <text evidence="4">Belongs to the cytochrome b5 family.</text>
</comment>
<keyword evidence="3" id="KW-0408">Iron</keyword>
<evidence type="ECO:0000256" key="4">
    <source>
        <dbReference type="ARBA" id="ARBA00038168"/>
    </source>
</evidence>
<dbReference type="GO" id="GO:0020037">
    <property type="term" value="F:heme binding"/>
    <property type="evidence" value="ECO:0007669"/>
    <property type="project" value="TreeGrafter"/>
</dbReference>
<feature type="compositionally biased region" description="Basic residues" evidence="5">
    <location>
        <begin position="99"/>
        <end position="108"/>
    </location>
</feature>
<dbReference type="AlphaFoldDB" id="A0A8K1CQT0"/>
<evidence type="ECO:0000259" key="6">
    <source>
        <dbReference type="PROSITE" id="PS50255"/>
    </source>
</evidence>
<evidence type="ECO:0000256" key="3">
    <source>
        <dbReference type="ARBA" id="ARBA00023004"/>
    </source>
</evidence>
<gene>
    <name evidence="7" type="ORF">Poli38472_012141</name>
</gene>
<dbReference type="Gene3D" id="3.10.120.10">
    <property type="entry name" value="Cytochrome b5-like heme/steroid binding domain"/>
    <property type="match status" value="1"/>
</dbReference>
<evidence type="ECO:0000313" key="7">
    <source>
        <dbReference type="EMBL" id="TMW67025.1"/>
    </source>
</evidence>
<dbReference type="GO" id="GO:0016020">
    <property type="term" value="C:membrane"/>
    <property type="evidence" value="ECO:0007669"/>
    <property type="project" value="TreeGrafter"/>
</dbReference>
<dbReference type="PRINTS" id="PR00363">
    <property type="entry name" value="CYTOCHROMEB5"/>
</dbReference>
<organism evidence="7 8">
    <name type="scientific">Pythium oligandrum</name>
    <name type="common">Mycoparasitic fungus</name>
    <dbReference type="NCBI Taxonomy" id="41045"/>
    <lineage>
        <taxon>Eukaryota</taxon>
        <taxon>Sar</taxon>
        <taxon>Stramenopiles</taxon>
        <taxon>Oomycota</taxon>
        <taxon>Peronosporomycetes</taxon>
        <taxon>Pythiales</taxon>
        <taxon>Pythiaceae</taxon>
        <taxon>Pythium</taxon>
    </lineage>
</organism>
<evidence type="ECO:0000256" key="5">
    <source>
        <dbReference type="SAM" id="MobiDB-lite"/>
    </source>
</evidence>
<dbReference type="EMBL" id="SPLM01000006">
    <property type="protein sequence ID" value="TMW67025.1"/>
    <property type="molecule type" value="Genomic_DNA"/>
</dbReference>
<evidence type="ECO:0000256" key="1">
    <source>
        <dbReference type="ARBA" id="ARBA00022617"/>
    </source>
</evidence>
<dbReference type="SUPFAM" id="SSF55856">
    <property type="entry name" value="Cytochrome b5-like heme/steroid binding domain"/>
    <property type="match status" value="1"/>
</dbReference>
<dbReference type="PANTHER" id="PTHR19359">
    <property type="entry name" value="CYTOCHROME B5"/>
    <property type="match status" value="1"/>
</dbReference>
<evidence type="ECO:0000256" key="2">
    <source>
        <dbReference type="ARBA" id="ARBA00022723"/>
    </source>
</evidence>
<reference evidence="7" key="1">
    <citation type="submission" date="2019-03" db="EMBL/GenBank/DDBJ databases">
        <title>Long read genome sequence of the mycoparasitic Pythium oligandrum ATCC 38472 isolated from sugarbeet rhizosphere.</title>
        <authorList>
            <person name="Gaulin E."/>
        </authorList>
    </citation>
    <scope>NUCLEOTIDE SEQUENCE</scope>
    <source>
        <strain evidence="7">ATCC 38472_TT</strain>
    </source>
</reference>
<dbReference type="InterPro" id="IPR036400">
    <property type="entry name" value="Cyt_B5-like_heme/steroid_sf"/>
</dbReference>
<feature type="domain" description="Cytochrome b5 heme-binding" evidence="6">
    <location>
        <begin position="264"/>
        <end position="339"/>
    </location>
</feature>
<dbReference type="InterPro" id="IPR001199">
    <property type="entry name" value="Cyt_B5-like_heme/steroid-bd"/>
</dbReference>
<dbReference type="SMART" id="SM01117">
    <property type="entry name" value="Cyt-b5"/>
    <property type="match status" value="1"/>
</dbReference>
<name>A0A8K1CQT0_PYTOL</name>
<protein>
    <recommendedName>
        <fullName evidence="6">Cytochrome b5 heme-binding domain-containing protein</fullName>
    </recommendedName>
</protein>
<sequence length="357" mass="38221">MAAHGTPRSGKAPPEAMCEGQAKTLCACGLRVLKTTPLACAAPAASATAGAATAESVRLLQASQEPCFPACMKDEPEKMVGFAVRESTEETREEGMTTRQRRRSGRARRPSESESNQQSHELDLEEAAVDVLSPTKAVKVIEVDYEDAGPARSRVALLMENDGSKGDCAPEACRPLDTLVPSFGMAHLSIEDLVGDDPQQRPLATPKTPTQQRRGKSVILSSSGVIPTDPADDGDAALSRKTRAMELKTEVEEAPVVEERCSSTPKLCLCEVRLHTTSESCWIVSAKSVYDVTGVLDRHPGGTRSILRKAGGFDCYDDMQFHSKAARRKLEKCFIGKLQPCGEGTEADGGLAACSIM</sequence>